<dbReference type="RefSeq" id="WP_092842297.1">
    <property type="nucleotide sequence ID" value="NZ_FOVP01000037.1"/>
</dbReference>
<gene>
    <name evidence="1" type="ORF">SAMN04487859_1379</name>
</gene>
<sequence length="61" mass="7321">MTKMGRPKVDTQAVMLRLHSDLVKQIDDLRREEEDLPTRPEMIRRIIDDWMEKNIKTEGKI</sequence>
<reference evidence="2" key="1">
    <citation type="submission" date="2016-10" db="EMBL/GenBank/DDBJ databases">
        <authorList>
            <person name="Varghese N."/>
            <person name="Submissions S."/>
        </authorList>
    </citation>
    <scope>NUCLEOTIDE SEQUENCE [LARGE SCALE GENOMIC DNA]</scope>
    <source>
        <strain evidence="2">DSM 28463</strain>
    </source>
</reference>
<name>A0A1I5GS93_9RHOB</name>
<proteinExistence type="predicted"/>
<evidence type="ECO:0000313" key="1">
    <source>
        <dbReference type="EMBL" id="SFO38441.1"/>
    </source>
</evidence>
<protein>
    <submittedName>
        <fullName evidence="1">Ribbon-helix-helix protein, copG family</fullName>
    </submittedName>
</protein>
<dbReference type="Proteomes" id="UP000198599">
    <property type="component" value="Unassembled WGS sequence"/>
</dbReference>
<dbReference type="EMBL" id="FOVP01000037">
    <property type="protein sequence ID" value="SFO38441.1"/>
    <property type="molecule type" value="Genomic_DNA"/>
</dbReference>
<keyword evidence="2" id="KW-1185">Reference proteome</keyword>
<accession>A0A1I5GS93</accession>
<dbReference type="AlphaFoldDB" id="A0A1I5GS93"/>
<organism evidence="1 2">
    <name type="scientific">Roseovarius lutimaris</name>
    <dbReference type="NCBI Taxonomy" id="1005928"/>
    <lineage>
        <taxon>Bacteria</taxon>
        <taxon>Pseudomonadati</taxon>
        <taxon>Pseudomonadota</taxon>
        <taxon>Alphaproteobacteria</taxon>
        <taxon>Rhodobacterales</taxon>
        <taxon>Roseobacteraceae</taxon>
        <taxon>Roseovarius</taxon>
    </lineage>
</organism>
<evidence type="ECO:0000313" key="2">
    <source>
        <dbReference type="Proteomes" id="UP000198599"/>
    </source>
</evidence>
<dbReference type="GO" id="GO:0006355">
    <property type="term" value="P:regulation of DNA-templated transcription"/>
    <property type="evidence" value="ECO:0007669"/>
    <property type="project" value="InterPro"/>
</dbReference>